<keyword evidence="6" id="KW-0949">S-adenosyl-L-methionine</keyword>
<keyword evidence="4 13" id="KW-0489">Methyltransferase</keyword>
<evidence type="ECO:0000256" key="6">
    <source>
        <dbReference type="ARBA" id="ARBA00022691"/>
    </source>
</evidence>
<evidence type="ECO:0000313" key="15">
    <source>
        <dbReference type="Proteomes" id="UP000198956"/>
    </source>
</evidence>
<dbReference type="InterPro" id="IPR000055">
    <property type="entry name" value="Restrct_endonuc_typeI_TRD"/>
</dbReference>
<comment type="similarity">
    <text evidence="1">Belongs to the N(4)/N(6)-methyltransferase family.</text>
</comment>
<dbReference type="GO" id="GO:0003677">
    <property type="term" value="F:DNA binding"/>
    <property type="evidence" value="ECO:0007669"/>
    <property type="project" value="UniProtKB-KW"/>
</dbReference>
<reference evidence="13 16" key="2">
    <citation type="submission" date="2021-08" db="EMBL/GenBank/DDBJ databases">
        <title>Complete genome sequence of the strain Aneurinibacillus thermoaerophilus CCM 8960.</title>
        <authorList>
            <person name="Musilova J."/>
            <person name="Kourilova X."/>
            <person name="Pernicova I."/>
            <person name="Bezdicek M."/>
            <person name="Lengerova M."/>
            <person name="Obruca S."/>
            <person name="Sedlar K."/>
        </authorList>
    </citation>
    <scope>NUCLEOTIDE SEQUENCE [LARGE SCALE GENOMIC DNA]</scope>
    <source>
        <strain evidence="13 16">CCM 8960</strain>
    </source>
</reference>
<dbReference type="PANTHER" id="PTHR42933:SF4">
    <property type="entry name" value="TYPE I RESTRICTION ENZYME ECOKI METHYLASE SUBUNIT"/>
    <property type="match status" value="1"/>
</dbReference>
<dbReference type="InterPro" id="IPR051537">
    <property type="entry name" value="DNA_Adenine_Mtase"/>
</dbReference>
<comment type="similarity">
    <text evidence="2">Belongs to the type-I restriction system S methylase family.</text>
</comment>
<dbReference type="InterPro" id="IPR038333">
    <property type="entry name" value="T1MK-like_N_sf"/>
</dbReference>
<sequence>MSVLSVIKSVQDIMRKDAGIDGDAQRISQLVWMVFLKVFDAKEEEWERLYDNYEPIIPEGLRWRDWTADDKGMTDEELLGFVNNKLFKGLKELHFDGNSHSKACIVRSVFEDSYNYMKSGALLRQVIRKLNEIDFTTQKDRHIFNDIYETILKDLQSAGNAGEYYTPRPVTQFVVNMVNPRLGEKVLDFACGTGGYLLSALEHLRQQIKSVDDNRILQETIIGIEKKPLPYMLAVTNMILHDIDIPKICRDNFLTRNVEEYKPVDKVDVIMINPPFGGKEEDGIASNFPLQFRTKETADLFMVLLMYLLKENGRACVILPDNFLFEKDTVKINIKKKLLREWNVHTIVRLPKGVFEPYTDIETNLLFIEGGKSTEHIWYFEHPLPDEYKKYSKTRPIRYEEFEIERKWWNNRSANEHAWLVSIHEITERNYNLDIKNPNKNKNDDCFSADKLRDVMINTSTKAINLMEERKKNTIAFLDYVRSINRKRRKYKIGQLLTRIKDTLILDDETQYKRVTIKLNHGGIYLRDIVYGKEIGTKRQFKISRGQFLLSRIDARNGAFGIVPEELEGAIITGNFWTYEAKHELLNIDWFNLFTSTSEFMAIVKESSSGTTNRKYLDERKFLQFEISLPDKAEQDKFMQYYSAMIENYESLKKELERQNHMMGYIKDHYIG</sequence>
<protein>
    <recommendedName>
        <fullName evidence="3">site-specific DNA-methyltransferase (adenine-specific)</fullName>
        <ecNumber evidence="3">2.1.1.72</ecNumber>
    </recommendedName>
</protein>
<evidence type="ECO:0000313" key="14">
    <source>
        <dbReference type="EMBL" id="SDH21243.1"/>
    </source>
</evidence>
<evidence type="ECO:0000256" key="8">
    <source>
        <dbReference type="ARBA" id="ARBA00023125"/>
    </source>
</evidence>
<dbReference type="SUPFAM" id="SSF116734">
    <property type="entry name" value="DNA methylase specificity domain"/>
    <property type="match status" value="1"/>
</dbReference>
<dbReference type="RefSeq" id="WP_091260549.1">
    <property type="nucleotide sequence ID" value="NZ_FNDE01000016.1"/>
</dbReference>
<keyword evidence="7" id="KW-0680">Restriction system</keyword>
<dbReference type="Gene3D" id="3.40.50.150">
    <property type="entry name" value="Vaccinia Virus protein VP39"/>
    <property type="match status" value="1"/>
</dbReference>
<dbReference type="Pfam" id="PF12161">
    <property type="entry name" value="HsdM_N"/>
    <property type="match status" value="1"/>
</dbReference>
<dbReference type="InterPro" id="IPR044946">
    <property type="entry name" value="Restrct_endonuc_typeI_TRD_sf"/>
</dbReference>
<evidence type="ECO:0000256" key="7">
    <source>
        <dbReference type="ARBA" id="ARBA00022747"/>
    </source>
</evidence>
<dbReference type="Pfam" id="PF01420">
    <property type="entry name" value="Methylase_S"/>
    <property type="match status" value="1"/>
</dbReference>
<evidence type="ECO:0000256" key="3">
    <source>
        <dbReference type="ARBA" id="ARBA00011900"/>
    </source>
</evidence>
<evidence type="ECO:0000259" key="12">
    <source>
        <dbReference type="Pfam" id="PF12161"/>
    </source>
</evidence>
<reference evidence="14 15" key="1">
    <citation type="submission" date="2016-10" db="EMBL/GenBank/DDBJ databases">
        <authorList>
            <person name="de Groot N.N."/>
        </authorList>
    </citation>
    <scope>NUCLEOTIDE SEQUENCE [LARGE SCALE GENOMIC DNA]</scope>
    <source>
        <strain evidence="14 15">L 420-91</strain>
    </source>
</reference>
<name>A0A1G8AK75_ANETH</name>
<dbReference type="GO" id="GO:0032259">
    <property type="term" value="P:methylation"/>
    <property type="evidence" value="ECO:0007669"/>
    <property type="project" value="UniProtKB-KW"/>
</dbReference>
<proteinExistence type="inferred from homology"/>
<dbReference type="InterPro" id="IPR029063">
    <property type="entry name" value="SAM-dependent_MTases_sf"/>
</dbReference>
<evidence type="ECO:0000256" key="9">
    <source>
        <dbReference type="ARBA" id="ARBA00047942"/>
    </source>
</evidence>
<dbReference type="GO" id="GO:0009007">
    <property type="term" value="F:site-specific DNA-methyltransferase (adenine-specific) activity"/>
    <property type="evidence" value="ECO:0007669"/>
    <property type="project" value="UniProtKB-EC"/>
</dbReference>
<dbReference type="InterPro" id="IPR003356">
    <property type="entry name" value="DNA_methylase_A-5"/>
</dbReference>
<dbReference type="SUPFAM" id="SSF53335">
    <property type="entry name" value="S-adenosyl-L-methionine-dependent methyltransferases"/>
    <property type="match status" value="1"/>
</dbReference>
<organism evidence="14 15">
    <name type="scientific">Aneurinibacillus thermoaerophilus</name>
    <dbReference type="NCBI Taxonomy" id="143495"/>
    <lineage>
        <taxon>Bacteria</taxon>
        <taxon>Bacillati</taxon>
        <taxon>Bacillota</taxon>
        <taxon>Bacilli</taxon>
        <taxon>Bacillales</taxon>
        <taxon>Paenibacillaceae</taxon>
        <taxon>Aneurinibacillus group</taxon>
        <taxon>Aneurinibacillus</taxon>
    </lineage>
</organism>
<evidence type="ECO:0000259" key="11">
    <source>
        <dbReference type="Pfam" id="PF02384"/>
    </source>
</evidence>
<gene>
    <name evidence="13" type="ORF">K3F53_18410</name>
    <name evidence="14" type="ORF">SAMN04489735_101639</name>
</gene>
<dbReference type="Gene3D" id="1.20.1260.30">
    <property type="match status" value="1"/>
</dbReference>
<dbReference type="PRINTS" id="PR00507">
    <property type="entry name" value="N12N6MTFRASE"/>
</dbReference>
<evidence type="ECO:0000256" key="4">
    <source>
        <dbReference type="ARBA" id="ARBA00022603"/>
    </source>
</evidence>
<keyword evidence="16" id="KW-1185">Reference proteome</keyword>
<dbReference type="EC" id="2.1.1.72" evidence="3"/>
<comment type="catalytic activity">
    <reaction evidence="9">
        <text>a 2'-deoxyadenosine in DNA + S-adenosyl-L-methionine = an N(6)-methyl-2'-deoxyadenosine in DNA + S-adenosyl-L-homocysteine + H(+)</text>
        <dbReference type="Rhea" id="RHEA:15197"/>
        <dbReference type="Rhea" id="RHEA-COMP:12418"/>
        <dbReference type="Rhea" id="RHEA-COMP:12419"/>
        <dbReference type="ChEBI" id="CHEBI:15378"/>
        <dbReference type="ChEBI" id="CHEBI:57856"/>
        <dbReference type="ChEBI" id="CHEBI:59789"/>
        <dbReference type="ChEBI" id="CHEBI:90615"/>
        <dbReference type="ChEBI" id="CHEBI:90616"/>
        <dbReference type="EC" id="2.1.1.72"/>
    </reaction>
</comment>
<evidence type="ECO:0000259" key="10">
    <source>
        <dbReference type="Pfam" id="PF01420"/>
    </source>
</evidence>
<feature type="domain" description="DNA methylase adenine-specific" evidence="11">
    <location>
        <begin position="140"/>
        <end position="442"/>
    </location>
</feature>
<keyword evidence="5" id="KW-0808">Transferase</keyword>
<dbReference type="Proteomes" id="UP000826616">
    <property type="component" value="Chromosome"/>
</dbReference>
<evidence type="ECO:0000256" key="1">
    <source>
        <dbReference type="ARBA" id="ARBA00006594"/>
    </source>
</evidence>
<dbReference type="PANTHER" id="PTHR42933">
    <property type="entry name" value="SLR6095 PROTEIN"/>
    <property type="match status" value="1"/>
</dbReference>
<dbReference type="CDD" id="cd02440">
    <property type="entry name" value="AdoMet_MTases"/>
    <property type="match status" value="1"/>
</dbReference>
<dbReference type="GO" id="GO:0008170">
    <property type="term" value="F:N-methyltransferase activity"/>
    <property type="evidence" value="ECO:0007669"/>
    <property type="project" value="InterPro"/>
</dbReference>
<dbReference type="OrthoDB" id="9814572at2"/>
<keyword evidence="8" id="KW-0238">DNA-binding</keyword>
<dbReference type="EMBL" id="CP080764">
    <property type="protein sequence ID" value="QYY42754.1"/>
    <property type="molecule type" value="Genomic_DNA"/>
</dbReference>
<accession>A0A1G8AK75</accession>
<evidence type="ECO:0000313" key="16">
    <source>
        <dbReference type="Proteomes" id="UP000826616"/>
    </source>
</evidence>
<dbReference type="InterPro" id="IPR022749">
    <property type="entry name" value="D12N6_MeTrfase_N"/>
</dbReference>
<feature type="domain" description="N6 adenine-specific DNA methyltransferase N-terminal" evidence="12">
    <location>
        <begin position="6"/>
        <end position="130"/>
    </location>
</feature>
<dbReference type="EMBL" id="FNDE01000016">
    <property type="protein sequence ID" value="SDH21243.1"/>
    <property type="molecule type" value="Genomic_DNA"/>
</dbReference>
<dbReference type="Pfam" id="PF02384">
    <property type="entry name" value="N6_Mtase"/>
    <property type="match status" value="1"/>
</dbReference>
<dbReference type="AlphaFoldDB" id="A0A1G8AK75"/>
<evidence type="ECO:0000313" key="13">
    <source>
        <dbReference type="EMBL" id="QYY42754.1"/>
    </source>
</evidence>
<evidence type="ECO:0000256" key="2">
    <source>
        <dbReference type="ARBA" id="ARBA00010923"/>
    </source>
</evidence>
<evidence type="ECO:0000256" key="5">
    <source>
        <dbReference type="ARBA" id="ARBA00022679"/>
    </source>
</evidence>
<dbReference type="GO" id="GO:0009307">
    <property type="term" value="P:DNA restriction-modification system"/>
    <property type="evidence" value="ECO:0007669"/>
    <property type="project" value="UniProtKB-KW"/>
</dbReference>
<dbReference type="Proteomes" id="UP000198956">
    <property type="component" value="Unassembled WGS sequence"/>
</dbReference>
<dbReference type="Gene3D" id="3.90.220.20">
    <property type="entry name" value="DNA methylase specificity domains"/>
    <property type="match status" value="1"/>
</dbReference>
<feature type="domain" description="Type I restriction modification DNA specificity" evidence="10">
    <location>
        <begin position="506"/>
        <end position="657"/>
    </location>
</feature>